<dbReference type="SUPFAM" id="SSF103473">
    <property type="entry name" value="MFS general substrate transporter"/>
    <property type="match status" value="1"/>
</dbReference>
<comment type="subcellular location">
    <subcellularLocation>
        <location evidence="1">Cell membrane</location>
        <topology evidence="1">Multi-pass membrane protein</topology>
    </subcellularLocation>
</comment>
<keyword evidence="5" id="KW-1133">Transmembrane helix</keyword>
<evidence type="ECO:0000256" key="6">
    <source>
        <dbReference type="ARBA" id="ARBA00023136"/>
    </source>
</evidence>
<keyword evidence="6" id="KW-0472">Membrane</keyword>
<dbReference type="AlphaFoldDB" id="A0A6S6QXT8"/>
<name>A0A6S6QXT8_9FIRM</name>
<gene>
    <name evidence="7" type="ORF">acsn021_14480</name>
</gene>
<evidence type="ECO:0000256" key="2">
    <source>
        <dbReference type="ARBA" id="ARBA00008335"/>
    </source>
</evidence>
<dbReference type="EMBL" id="AP023367">
    <property type="protein sequence ID" value="BCJ93879.1"/>
    <property type="molecule type" value="Genomic_DNA"/>
</dbReference>
<dbReference type="InterPro" id="IPR011701">
    <property type="entry name" value="MFS"/>
</dbReference>
<dbReference type="KEGG" id="acel:acsn021_14480"/>
<protein>
    <submittedName>
        <fullName evidence="7">Uncharacterized protein</fullName>
    </submittedName>
</protein>
<organism evidence="7 8">
    <name type="scientific">Anaerocolumna cellulosilytica</name>
    <dbReference type="NCBI Taxonomy" id="433286"/>
    <lineage>
        <taxon>Bacteria</taxon>
        <taxon>Bacillati</taxon>
        <taxon>Bacillota</taxon>
        <taxon>Clostridia</taxon>
        <taxon>Lachnospirales</taxon>
        <taxon>Lachnospiraceae</taxon>
        <taxon>Anaerocolumna</taxon>
    </lineage>
</organism>
<evidence type="ECO:0000256" key="4">
    <source>
        <dbReference type="ARBA" id="ARBA00022692"/>
    </source>
</evidence>
<dbReference type="Gene3D" id="1.20.1250.20">
    <property type="entry name" value="MFS general substrate transporter like domains"/>
    <property type="match status" value="2"/>
</dbReference>
<evidence type="ECO:0000313" key="7">
    <source>
        <dbReference type="EMBL" id="BCJ93879.1"/>
    </source>
</evidence>
<evidence type="ECO:0000256" key="3">
    <source>
        <dbReference type="ARBA" id="ARBA00022448"/>
    </source>
</evidence>
<dbReference type="PANTHER" id="PTHR23514:SF3">
    <property type="entry name" value="BYPASS OF STOP CODON PROTEIN 6"/>
    <property type="match status" value="1"/>
</dbReference>
<dbReference type="RefSeq" id="WP_184092546.1">
    <property type="nucleotide sequence ID" value="NZ_AP023367.1"/>
</dbReference>
<dbReference type="InterPro" id="IPR051788">
    <property type="entry name" value="MFS_Transporter"/>
</dbReference>
<dbReference type="GO" id="GO:0022857">
    <property type="term" value="F:transmembrane transporter activity"/>
    <property type="evidence" value="ECO:0007669"/>
    <property type="project" value="InterPro"/>
</dbReference>
<comment type="similarity">
    <text evidence="2">Belongs to the major facilitator superfamily.</text>
</comment>
<keyword evidence="4" id="KW-0812">Transmembrane</keyword>
<keyword evidence="8" id="KW-1185">Reference proteome</keyword>
<dbReference type="Pfam" id="PF07690">
    <property type="entry name" value="MFS_1"/>
    <property type="match status" value="1"/>
</dbReference>
<dbReference type="PANTHER" id="PTHR23514">
    <property type="entry name" value="BYPASS OF STOP CODON PROTEIN 6"/>
    <property type="match status" value="1"/>
</dbReference>
<reference evidence="7 8" key="1">
    <citation type="journal article" date="2016" name="Int. J. Syst. Evol. Microbiol.">
        <title>Descriptions of Anaerotaenia torta gen. nov., sp. nov. and Anaerocolumna cellulosilytica gen. nov., sp. nov. isolated from a methanogenic reactor of cattle waste.</title>
        <authorList>
            <person name="Uek A."/>
            <person name="Ohtaki Y."/>
            <person name="Kaku N."/>
            <person name="Ueki K."/>
        </authorList>
    </citation>
    <scope>NUCLEOTIDE SEQUENCE [LARGE SCALE GENOMIC DNA]</scope>
    <source>
        <strain evidence="7 8">SN021</strain>
    </source>
</reference>
<dbReference type="GO" id="GO:0005886">
    <property type="term" value="C:plasma membrane"/>
    <property type="evidence" value="ECO:0007669"/>
    <property type="project" value="UniProtKB-SubCell"/>
</dbReference>
<evidence type="ECO:0000256" key="5">
    <source>
        <dbReference type="ARBA" id="ARBA00022989"/>
    </source>
</evidence>
<accession>A0A6S6QXT8</accession>
<sequence>MNKNYTKTVHTCFIGYIVQAIINNFVPLLFLTLQSEYNISLSKITMLVTINFGIQLVVDLLFAGFIDKLGYRVSIVLAHILAAGGLISLTVLPGLFADSFTGLLAAVIIYAIGGGLLEVLVSPIVEACPTDNKEKTMSMLHSFYCWGHVGVVLLSTLFFSLFGLQNWKLLALVWSMIPIFNAFMFGRVPIAPLVSEGQEGMRFSVLIRNKIFWLFMLLMVCAGASEQAVSQWASAFAEQGLGISKTMGDLAGPMMFAVMMGLSRLIYGKYGENINLQKFMLYSGVLCVCAYLIISLSQSPVLGLIGCGLCGLSVGILWPGVFSMAAAAVRGGGTAMFAFLALAGDLGCSGGPTLVGMVSGTFNNNLKVGILAAIVFPVILIAGLTIKKKVEILSNTF</sequence>
<keyword evidence="3" id="KW-0813">Transport</keyword>
<evidence type="ECO:0000313" key="8">
    <source>
        <dbReference type="Proteomes" id="UP000515561"/>
    </source>
</evidence>
<dbReference type="InterPro" id="IPR036259">
    <property type="entry name" value="MFS_trans_sf"/>
</dbReference>
<proteinExistence type="inferred from homology"/>
<evidence type="ECO:0000256" key="1">
    <source>
        <dbReference type="ARBA" id="ARBA00004651"/>
    </source>
</evidence>
<dbReference type="Proteomes" id="UP000515561">
    <property type="component" value="Chromosome"/>
</dbReference>